<feature type="transmembrane region" description="Helical" evidence="1">
    <location>
        <begin position="265"/>
        <end position="287"/>
    </location>
</feature>
<reference evidence="2 3" key="1">
    <citation type="journal article" date="2020" name="ISME J.">
        <title>Uncovering the hidden diversity of litter-decomposition mechanisms in mushroom-forming fungi.</title>
        <authorList>
            <person name="Floudas D."/>
            <person name="Bentzer J."/>
            <person name="Ahren D."/>
            <person name="Johansson T."/>
            <person name="Persson P."/>
            <person name="Tunlid A."/>
        </authorList>
    </citation>
    <scope>NUCLEOTIDE SEQUENCE [LARGE SCALE GENOMIC DNA]</scope>
    <source>
        <strain evidence="2 3">CBS 291.85</strain>
    </source>
</reference>
<feature type="transmembrane region" description="Helical" evidence="1">
    <location>
        <begin position="28"/>
        <end position="50"/>
    </location>
</feature>
<dbReference type="Proteomes" id="UP000559256">
    <property type="component" value="Unassembled WGS sequence"/>
</dbReference>
<name>A0A8H5D629_9AGAR</name>
<feature type="transmembrane region" description="Helical" evidence="1">
    <location>
        <begin position="180"/>
        <end position="203"/>
    </location>
</feature>
<keyword evidence="1" id="KW-0472">Membrane</keyword>
<gene>
    <name evidence="2" type="ORF">D9758_010578</name>
</gene>
<accession>A0A8H5D629</accession>
<proteinExistence type="predicted"/>
<dbReference type="OrthoDB" id="2744793at2759"/>
<protein>
    <submittedName>
        <fullName evidence="2">Uncharacterized protein</fullName>
    </submittedName>
</protein>
<evidence type="ECO:0000313" key="2">
    <source>
        <dbReference type="EMBL" id="KAF5353814.1"/>
    </source>
</evidence>
<organism evidence="2 3">
    <name type="scientific">Tetrapyrgos nigripes</name>
    <dbReference type="NCBI Taxonomy" id="182062"/>
    <lineage>
        <taxon>Eukaryota</taxon>
        <taxon>Fungi</taxon>
        <taxon>Dikarya</taxon>
        <taxon>Basidiomycota</taxon>
        <taxon>Agaricomycotina</taxon>
        <taxon>Agaricomycetes</taxon>
        <taxon>Agaricomycetidae</taxon>
        <taxon>Agaricales</taxon>
        <taxon>Marasmiineae</taxon>
        <taxon>Marasmiaceae</taxon>
        <taxon>Tetrapyrgos</taxon>
    </lineage>
</organism>
<feature type="transmembrane region" description="Helical" evidence="1">
    <location>
        <begin position="230"/>
        <end position="253"/>
    </location>
</feature>
<keyword evidence="1" id="KW-1133">Transmembrane helix</keyword>
<feature type="transmembrane region" description="Helical" evidence="1">
    <location>
        <begin position="138"/>
        <end position="160"/>
    </location>
</feature>
<keyword evidence="1" id="KW-0812">Transmembrane</keyword>
<feature type="transmembrane region" description="Helical" evidence="1">
    <location>
        <begin position="57"/>
        <end position="78"/>
    </location>
</feature>
<dbReference type="EMBL" id="JAACJM010000061">
    <property type="protein sequence ID" value="KAF5353814.1"/>
    <property type="molecule type" value="Genomic_DNA"/>
</dbReference>
<evidence type="ECO:0000256" key="1">
    <source>
        <dbReference type="SAM" id="Phobius"/>
    </source>
</evidence>
<evidence type="ECO:0000313" key="3">
    <source>
        <dbReference type="Proteomes" id="UP000559256"/>
    </source>
</evidence>
<keyword evidence="3" id="KW-1185">Reference proteome</keyword>
<dbReference type="AlphaFoldDB" id="A0A8H5D629"/>
<comment type="caution">
    <text evidence="2">The sequence shown here is derived from an EMBL/GenBank/DDBJ whole genome shotgun (WGS) entry which is preliminary data.</text>
</comment>
<sequence length="325" mass="35021">MATQDEQQSLPLVAADLTVLHIWMARTAVTFFLFGVHVTLTLTVVLLFYLRSLKSNAHIALVITAIAMLIVSLATLLLDLEYTLVQIPSIGFTPPDPDILARLMTNMTIASSFMTRFNFLASDAIVVWRAWVLFPRSLAVKITLILCIIGSTAGVLVDAGRGAVFALRDSSSSSQNPGPAVNGLVMSLPLLVTNLLATLLIGYKANLHRQDMKKNLSSCSGSVVQVQKVLLLLVESGVAYCILFTCYAVSSFVGGDEKQSSSFEIFGVAMPLLSGMYPITIILIVTLESKKNELQSHEMSLTQSIKFAAAPASSNSDTIVSGFDI</sequence>